<dbReference type="InterPro" id="IPR032808">
    <property type="entry name" value="DoxX"/>
</dbReference>
<proteinExistence type="predicted"/>
<keyword evidence="4 5" id="KW-0472">Membrane</keyword>
<evidence type="ECO:0000313" key="6">
    <source>
        <dbReference type="EMBL" id="MBD7964806.1"/>
    </source>
</evidence>
<evidence type="ECO:0000256" key="2">
    <source>
        <dbReference type="ARBA" id="ARBA00022692"/>
    </source>
</evidence>
<evidence type="ECO:0000256" key="1">
    <source>
        <dbReference type="ARBA" id="ARBA00004141"/>
    </source>
</evidence>
<feature type="transmembrane region" description="Helical" evidence="5">
    <location>
        <begin position="95"/>
        <end position="113"/>
    </location>
</feature>
<sequence length="120" mass="13167">MTLSIVLQLLLSFIFLMTGFGKILGTKMQIESFEHLKFKKEFRVVTGLAQLVGVIGLIIGIWYPGLASLSGIWLGIIMIGAAAAHIRVKDPFSKAVPAVVLCIVAFFIMQLNISELTKLF</sequence>
<dbReference type="EMBL" id="JACSQM010000004">
    <property type="protein sequence ID" value="MBD7964806.1"/>
    <property type="molecule type" value="Genomic_DNA"/>
</dbReference>
<evidence type="ECO:0000313" key="7">
    <source>
        <dbReference type="Proteomes" id="UP000603641"/>
    </source>
</evidence>
<feature type="transmembrane region" description="Helical" evidence="5">
    <location>
        <begin position="6"/>
        <end position="24"/>
    </location>
</feature>
<accession>A0ABR8SMT7</accession>
<evidence type="ECO:0000256" key="5">
    <source>
        <dbReference type="SAM" id="Phobius"/>
    </source>
</evidence>
<keyword evidence="3 5" id="KW-1133">Transmembrane helix</keyword>
<evidence type="ECO:0000256" key="4">
    <source>
        <dbReference type="ARBA" id="ARBA00023136"/>
    </source>
</evidence>
<comment type="caution">
    <text evidence="6">The sequence shown here is derived from an EMBL/GenBank/DDBJ whole genome shotgun (WGS) entry which is preliminary data.</text>
</comment>
<comment type="subcellular location">
    <subcellularLocation>
        <location evidence="1">Membrane</location>
        <topology evidence="1">Multi-pass membrane protein</topology>
    </subcellularLocation>
</comment>
<reference evidence="6 7" key="1">
    <citation type="submission" date="2020-08" db="EMBL/GenBank/DDBJ databases">
        <title>A Genomic Blueprint of the Chicken Gut Microbiome.</title>
        <authorList>
            <person name="Gilroy R."/>
            <person name="Ravi A."/>
            <person name="Getino M."/>
            <person name="Pursley I."/>
            <person name="Horton D.L."/>
            <person name="Alikhan N.-F."/>
            <person name="Baker D."/>
            <person name="Gharbi K."/>
            <person name="Hall N."/>
            <person name="Watson M."/>
            <person name="Adriaenssens E.M."/>
            <person name="Foster-Nyarko E."/>
            <person name="Jarju S."/>
            <person name="Secka A."/>
            <person name="Antonio M."/>
            <person name="Oren A."/>
            <person name="Chaudhuri R."/>
            <person name="La Ragione R.M."/>
            <person name="Hildebrand F."/>
            <person name="Pallen M.J."/>
        </authorList>
    </citation>
    <scope>NUCLEOTIDE SEQUENCE [LARGE SCALE GENOMIC DNA]</scope>
    <source>
        <strain evidence="6 7">Sa2CUA10</strain>
    </source>
</reference>
<keyword evidence="7" id="KW-1185">Reference proteome</keyword>
<gene>
    <name evidence="6" type="ORF">H9648_12150</name>
</gene>
<feature type="transmembrane region" description="Helical" evidence="5">
    <location>
        <begin position="69"/>
        <end position="88"/>
    </location>
</feature>
<feature type="transmembrane region" description="Helical" evidence="5">
    <location>
        <begin position="44"/>
        <end position="63"/>
    </location>
</feature>
<protein>
    <submittedName>
        <fullName evidence="6">DoxX family protein</fullName>
    </submittedName>
</protein>
<organism evidence="6 7">
    <name type="scientific">Fictibacillus norfolkensis</name>
    <dbReference type="NCBI Taxonomy" id="2762233"/>
    <lineage>
        <taxon>Bacteria</taxon>
        <taxon>Bacillati</taxon>
        <taxon>Bacillota</taxon>
        <taxon>Bacilli</taxon>
        <taxon>Bacillales</taxon>
        <taxon>Fictibacillaceae</taxon>
        <taxon>Fictibacillus</taxon>
    </lineage>
</organism>
<name>A0ABR8SMT7_9BACL</name>
<keyword evidence="2 5" id="KW-0812">Transmembrane</keyword>
<dbReference type="Proteomes" id="UP000603641">
    <property type="component" value="Unassembled WGS sequence"/>
</dbReference>
<dbReference type="Pfam" id="PF13564">
    <property type="entry name" value="DoxX_2"/>
    <property type="match status" value="1"/>
</dbReference>
<evidence type="ECO:0000256" key="3">
    <source>
        <dbReference type="ARBA" id="ARBA00022989"/>
    </source>
</evidence>
<dbReference type="RefSeq" id="WP_191754058.1">
    <property type="nucleotide sequence ID" value="NZ_JACSQM010000004.1"/>
</dbReference>